<organism evidence="2 3">
    <name type="scientific">Brevibacillus laterosporus LMG 15441</name>
    <dbReference type="NCBI Taxonomy" id="1042163"/>
    <lineage>
        <taxon>Bacteria</taxon>
        <taxon>Bacillati</taxon>
        <taxon>Bacillota</taxon>
        <taxon>Bacilli</taxon>
        <taxon>Bacillales</taxon>
        <taxon>Paenibacillaceae</taxon>
        <taxon>Brevibacillus</taxon>
    </lineage>
</organism>
<dbReference type="Gene3D" id="2.50.20.10">
    <property type="entry name" value="Lipoprotein localisation LolA/LolB/LppX"/>
    <property type="match status" value="1"/>
</dbReference>
<proteinExistence type="predicted"/>
<keyword evidence="1" id="KW-0732">Signal</keyword>
<accession>A0A075RC23</accession>
<evidence type="ECO:0000313" key="2">
    <source>
        <dbReference type="EMBL" id="AIG27050.1"/>
    </source>
</evidence>
<keyword evidence="3" id="KW-1185">Reference proteome</keyword>
<dbReference type="Proteomes" id="UP000005850">
    <property type="component" value="Chromosome"/>
</dbReference>
<feature type="chain" id="PRO_5001709238" description="Outer membrane lipoprotein-sorting protein" evidence="1">
    <location>
        <begin position="23"/>
        <end position="257"/>
    </location>
</feature>
<protein>
    <recommendedName>
        <fullName evidence="4">Outer membrane lipoprotein-sorting protein</fullName>
    </recommendedName>
</protein>
<feature type="signal peptide" evidence="1">
    <location>
        <begin position="1"/>
        <end position="22"/>
    </location>
</feature>
<evidence type="ECO:0008006" key="4">
    <source>
        <dbReference type="Google" id="ProtNLM"/>
    </source>
</evidence>
<dbReference type="SUPFAM" id="SSF89392">
    <property type="entry name" value="Prokaryotic lipoproteins and lipoprotein localization factors"/>
    <property type="match status" value="1"/>
</dbReference>
<dbReference type="KEGG" id="blr:BRLA_c027310"/>
<dbReference type="InterPro" id="IPR029046">
    <property type="entry name" value="LolA/LolB/LppX"/>
</dbReference>
<dbReference type="RefSeq" id="WP_003336115.1">
    <property type="nucleotide sequence ID" value="NZ_CP007806.1"/>
</dbReference>
<sequence length="257" mass="29029">MKKKMIAVVLVGATLVATGAYAQEAVYDKYVKTNVYDATGKVIGQTRAGSESLPEVKNSKLTMDQVYEELLKKMEMVPLYKEITVKREQQGKVVTSTAKEWYSPLDRGYRIEEKDHTGVVTYSVFNGTSSLSYRDGTKSASEITAAPDQKVVNNDVFYLRELKNNHKLQFLGEETINNRATYHIMAIPTQKDDLQVELWMDKDTGVAMKSITTVFGLQGITEVTKLDFYPAFTKELFTLTLPSDVKVYKDMQFAPQK</sequence>
<dbReference type="HOGENOM" id="CLU_1080408_0_0_9"/>
<dbReference type="EMBL" id="CP007806">
    <property type="protein sequence ID" value="AIG27050.1"/>
    <property type="molecule type" value="Genomic_DNA"/>
</dbReference>
<gene>
    <name evidence="2" type="ORF">BRLA_c027310</name>
</gene>
<evidence type="ECO:0000313" key="3">
    <source>
        <dbReference type="Proteomes" id="UP000005850"/>
    </source>
</evidence>
<dbReference type="STRING" id="1042163.BRLA_c027310"/>
<evidence type="ECO:0000256" key="1">
    <source>
        <dbReference type="SAM" id="SignalP"/>
    </source>
</evidence>
<dbReference type="AlphaFoldDB" id="A0A075RC23"/>
<reference evidence="2 3" key="1">
    <citation type="journal article" date="2011" name="J. Bacteriol.">
        <title>Genome sequence of Brevibacillus laterosporus LMG 15441, a pathogen of invertebrates.</title>
        <authorList>
            <person name="Djukic M."/>
            <person name="Poehlein A."/>
            <person name="Thurmer A."/>
            <person name="Daniel R."/>
        </authorList>
    </citation>
    <scope>NUCLEOTIDE SEQUENCE [LARGE SCALE GENOMIC DNA]</scope>
    <source>
        <strain evidence="2 3">LMG 15441</strain>
    </source>
</reference>
<name>A0A075RC23_BRELA</name>